<evidence type="ECO:0000313" key="1">
    <source>
        <dbReference type="EMBL" id="PWW80605.1"/>
    </source>
</evidence>
<dbReference type="EMBL" id="PYWC01000002">
    <property type="protein sequence ID" value="PWW80605.1"/>
    <property type="molecule type" value="Genomic_DNA"/>
</dbReference>
<sequence>VSNTTVWKALHQRGTKAYREEFKFILKPENKVIRLAYCNERKSWSIRDWANYGFTNEISIEAGGLLGL</sequence>
<name>A0A317T1R4_9PEZI</name>
<comment type="caution">
    <text evidence="1">The sequence shown here is derived from an EMBL/GenBank/DDBJ whole genome shotgun (WGS) entry which is preliminary data.</text>
</comment>
<dbReference type="Proteomes" id="UP000246991">
    <property type="component" value="Unassembled WGS sequence"/>
</dbReference>
<protein>
    <recommendedName>
        <fullName evidence="3">Transposase Tc1-like domain-containing protein</fullName>
    </recommendedName>
</protein>
<dbReference type="OrthoDB" id="5358018at2759"/>
<organism evidence="1 2">
    <name type="scientific">Tuber magnatum</name>
    <name type="common">white Piedmont truffle</name>
    <dbReference type="NCBI Taxonomy" id="42249"/>
    <lineage>
        <taxon>Eukaryota</taxon>
        <taxon>Fungi</taxon>
        <taxon>Dikarya</taxon>
        <taxon>Ascomycota</taxon>
        <taxon>Pezizomycotina</taxon>
        <taxon>Pezizomycetes</taxon>
        <taxon>Pezizales</taxon>
        <taxon>Tuberaceae</taxon>
        <taxon>Tuber</taxon>
    </lineage>
</organism>
<accession>A0A317T1R4</accession>
<feature type="non-terminal residue" evidence="1">
    <location>
        <position position="68"/>
    </location>
</feature>
<reference evidence="1 2" key="1">
    <citation type="submission" date="2018-03" db="EMBL/GenBank/DDBJ databases">
        <title>Genomes of Pezizomycetes fungi and the evolution of truffles.</title>
        <authorList>
            <person name="Murat C."/>
            <person name="Payen T."/>
            <person name="Noel B."/>
            <person name="Kuo A."/>
            <person name="Martin F.M."/>
        </authorList>
    </citation>
    <scope>NUCLEOTIDE SEQUENCE [LARGE SCALE GENOMIC DNA]</scope>
    <source>
        <strain evidence="1">091103-1</strain>
    </source>
</reference>
<feature type="non-terminal residue" evidence="1">
    <location>
        <position position="1"/>
    </location>
</feature>
<evidence type="ECO:0000313" key="2">
    <source>
        <dbReference type="Proteomes" id="UP000246991"/>
    </source>
</evidence>
<keyword evidence="2" id="KW-1185">Reference proteome</keyword>
<dbReference type="STRING" id="42249.A0A317T1R4"/>
<evidence type="ECO:0008006" key="3">
    <source>
        <dbReference type="Google" id="ProtNLM"/>
    </source>
</evidence>
<proteinExistence type="predicted"/>
<dbReference type="AlphaFoldDB" id="A0A317T1R4"/>
<gene>
    <name evidence="1" type="ORF">C7212DRAFT_93191</name>
</gene>